<accession>A0AAF0F971</accession>
<name>A0AAF0F971_9BASI</name>
<dbReference type="Gene3D" id="1.25.10.10">
    <property type="entry name" value="Leucine-rich Repeat Variant"/>
    <property type="match status" value="1"/>
</dbReference>
<feature type="region of interest" description="Disordered" evidence="7">
    <location>
        <begin position="764"/>
        <end position="800"/>
    </location>
</feature>
<dbReference type="Proteomes" id="UP001214628">
    <property type="component" value="Chromosome 5"/>
</dbReference>
<feature type="compositionally biased region" description="Polar residues" evidence="7">
    <location>
        <begin position="765"/>
        <end position="783"/>
    </location>
</feature>
<organism evidence="9 10">
    <name type="scientific">Malassezia psittaci</name>
    <dbReference type="NCBI Taxonomy" id="1821823"/>
    <lineage>
        <taxon>Eukaryota</taxon>
        <taxon>Fungi</taxon>
        <taxon>Dikarya</taxon>
        <taxon>Basidiomycota</taxon>
        <taxon>Ustilaginomycotina</taxon>
        <taxon>Malasseziomycetes</taxon>
        <taxon>Malasseziales</taxon>
        <taxon>Malasseziaceae</taxon>
        <taxon>Malassezia</taxon>
    </lineage>
</organism>
<sequence>MFEKSLTTLIKGLRSHRGRDEAGFIAGCLREIQTEVRSADMDVKAEAILKLAYLRMLGYEVPSGSFPVLEAMASHQYHIKHIGYLAAALCFSEETEVLILATNLIKKDLNSAQPLDVLVALNGLSHVINQELSQHLANDIRMMLTHTQPRVRKRAVLVLHSAITRHPELLDRTFEQLRDLLCDSDQGVVTATVNVVCELARRDPDPFLPISPQLFEILTQTSNNWLLIKVVKLFGALAQIEPRLVPKLHRPITQIISTTPAMSVLYECIHTAIIGNMLSGHEGETLAIRCVDNLGQFLSDTDQNLIYIALLALAKLVPIHPNLVAQHQEMILRSLQHPDMTIQVRALDLVCQLATCGSMQTILDTLLQYVEQTSDQVSWSSASRTLQAALDSSTTVVTSETMPLTDMSDRADLRKQVAESILDLGSTDDYAYVQDIDWYMTSLQKLSGQVDLDIARICANQMMDLVMRYHQLRAPTCAYFAHQILINDGAYFDPTAPESEMLRAAAWILGEYASMVDQQADITKDLLQDCIRQLPGRTVGVCIQSAMKLCAQYSATLTDDWDHLHELVVYLQTQIGKLVYHVDSDVHTRAQESLKLLVLLQQSLAKDHNASENPAKTLSSERSDDAGWNDETRVSHLSDTRALHLLQPLYFTREHEESQRKDLAEDILPISFDLQSWIVPEATFTEVLEYIEPTAKSKASTKSTSSPLSKTETSLSRKTKHRDHTRIKKKTKAERGSAAQTEDQDLDLDNIPIVQLNLADLAPKVQQQRSDSTSTNDTHTASTIPEPKIVSRKKKAKMPK</sequence>
<dbReference type="InterPro" id="IPR011989">
    <property type="entry name" value="ARM-like"/>
</dbReference>
<evidence type="ECO:0000313" key="10">
    <source>
        <dbReference type="Proteomes" id="UP001214628"/>
    </source>
</evidence>
<dbReference type="PANTHER" id="PTHR22781">
    <property type="entry name" value="DELTA ADAPTIN-RELATED"/>
    <property type="match status" value="1"/>
</dbReference>
<dbReference type="PANTHER" id="PTHR22781:SF12">
    <property type="entry name" value="AP-3 COMPLEX SUBUNIT DELTA-1"/>
    <property type="match status" value="1"/>
</dbReference>
<evidence type="ECO:0000256" key="1">
    <source>
        <dbReference type="ARBA" id="ARBA00004308"/>
    </source>
</evidence>
<feature type="domain" description="Clathrin/coatomer adaptor adaptin-like N-terminal" evidence="8">
    <location>
        <begin position="24"/>
        <end position="597"/>
    </location>
</feature>
<dbReference type="EMBL" id="CP118379">
    <property type="protein sequence ID" value="WFD44620.1"/>
    <property type="molecule type" value="Genomic_DNA"/>
</dbReference>
<feature type="compositionally biased region" description="Basic residues" evidence="7">
    <location>
        <begin position="790"/>
        <end position="800"/>
    </location>
</feature>
<feature type="compositionally biased region" description="Low complexity" evidence="7">
    <location>
        <begin position="695"/>
        <end position="716"/>
    </location>
</feature>
<keyword evidence="6" id="KW-0472">Membrane</keyword>
<dbReference type="SUPFAM" id="SSF48371">
    <property type="entry name" value="ARM repeat"/>
    <property type="match status" value="1"/>
</dbReference>
<evidence type="ECO:0000256" key="7">
    <source>
        <dbReference type="SAM" id="MobiDB-lite"/>
    </source>
</evidence>
<feature type="region of interest" description="Disordered" evidence="7">
    <location>
        <begin position="608"/>
        <end position="630"/>
    </location>
</feature>
<keyword evidence="4" id="KW-0677">Repeat</keyword>
<reference evidence="9" key="1">
    <citation type="submission" date="2023-02" db="EMBL/GenBank/DDBJ databases">
        <title>Mating type loci evolution in Malassezia.</title>
        <authorList>
            <person name="Coelho M.A."/>
        </authorList>
    </citation>
    <scope>NUCLEOTIDE SEQUENCE</scope>
    <source>
        <strain evidence="9">CBS 14136</strain>
    </source>
</reference>
<evidence type="ECO:0000313" key="9">
    <source>
        <dbReference type="EMBL" id="WFD44620.1"/>
    </source>
</evidence>
<dbReference type="GO" id="GO:0030123">
    <property type="term" value="C:AP-3 adaptor complex"/>
    <property type="evidence" value="ECO:0007669"/>
    <property type="project" value="InterPro"/>
</dbReference>
<evidence type="ECO:0000256" key="2">
    <source>
        <dbReference type="ARBA" id="ARBA00006613"/>
    </source>
</evidence>
<feature type="compositionally biased region" description="Basic residues" evidence="7">
    <location>
        <begin position="717"/>
        <end position="732"/>
    </location>
</feature>
<dbReference type="Pfam" id="PF01602">
    <property type="entry name" value="Adaptin_N"/>
    <property type="match status" value="1"/>
</dbReference>
<protein>
    <submittedName>
        <fullName evidence="9">AP-3 complex subunit delta</fullName>
    </submittedName>
</protein>
<evidence type="ECO:0000256" key="4">
    <source>
        <dbReference type="ARBA" id="ARBA00022737"/>
    </source>
</evidence>
<keyword evidence="10" id="KW-1185">Reference proteome</keyword>
<proteinExistence type="inferred from homology"/>
<comment type="subcellular location">
    <subcellularLocation>
        <location evidence="1">Endomembrane system</location>
    </subcellularLocation>
</comment>
<evidence type="ECO:0000259" key="8">
    <source>
        <dbReference type="Pfam" id="PF01602"/>
    </source>
</evidence>
<dbReference type="PIRSF" id="PIRSF037092">
    <property type="entry name" value="AP3_complex_delta"/>
    <property type="match status" value="1"/>
</dbReference>
<feature type="compositionally biased region" description="Basic and acidic residues" evidence="7">
    <location>
        <begin position="619"/>
        <end position="630"/>
    </location>
</feature>
<dbReference type="AlphaFoldDB" id="A0AAF0F971"/>
<dbReference type="InterPro" id="IPR016024">
    <property type="entry name" value="ARM-type_fold"/>
</dbReference>
<comment type="similarity">
    <text evidence="2">Belongs to the adaptor complexes large subunit family.</text>
</comment>
<dbReference type="InterPro" id="IPR017105">
    <property type="entry name" value="AP3_complex_dsu"/>
</dbReference>
<dbReference type="GO" id="GO:0010008">
    <property type="term" value="C:endosome membrane"/>
    <property type="evidence" value="ECO:0007669"/>
    <property type="project" value="TreeGrafter"/>
</dbReference>
<feature type="region of interest" description="Disordered" evidence="7">
    <location>
        <begin position="695"/>
        <end position="744"/>
    </location>
</feature>
<dbReference type="InterPro" id="IPR002553">
    <property type="entry name" value="Clathrin/coatomer_adapt-like_N"/>
</dbReference>
<keyword evidence="5" id="KW-0653">Protein transport</keyword>
<dbReference type="GO" id="GO:0006623">
    <property type="term" value="P:protein targeting to vacuole"/>
    <property type="evidence" value="ECO:0007669"/>
    <property type="project" value="TreeGrafter"/>
</dbReference>
<gene>
    <name evidence="9" type="primary">APL5</name>
    <name evidence="9" type="ORF">MPSI1_003288</name>
</gene>
<evidence type="ECO:0000256" key="5">
    <source>
        <dbReference type="ARBA" id="ARBA00022927"/>
    </source>
</evidence>
<dbReference type="GO" id="GO:0006896">
    <property type="term" value="P:Golgi to vacuole transport"/>
    <property type="evidence" value="ECO:0007669"/>
    <property type="project" value="TreeGrafter"/>
</dbReference>
<evidence type="ECO:0000256" key="3">
    <source>
        <dbReference type="ARBA" id="ARBA00022448"/>
    </source>
</evidence>
<keyword evidence="3" id="KW-0813">Transport</keyword>
<evidence type="ECO:0000256" key="6">
    <source>
        <dbReference type="ARBA" id="ARBA00023136"/>
    </source>
</evidence>